<proteinExistence type="predicted"/>
<sequence length="117" mass="13652">SEKTVDNYLDLIYGDEAEVDEMKVMNLMVIFLLVALTKDTDQVEYLPPVTTDSLFYDNEENLADRNCNDEDNKFFHELEASSVQANAEEDNNEITHYVKLKEIKINDDLLEWLLTNR</sequence>
<dbReference type="EMBL" id="CAJVQB010058748">
    <property type="protein sequence ID" value="CAG8838702.1"/>
    <property type="molecule type" value="Genomic_DNA"/>
</dbReference>
<evidence type="ECO:0000313" key="2">
    <source>
        <dbReference type="Proteomes" id="UP000789901"/>
    </source>
</evidence>
<reference evidence="1 2" key="1">
    <citation type="submission" date="2021-06" db="EMBL/GenBank/DDBJ databases">
        <authorList>
            <person name="Kallberg Y."/>
            <person name="Tangrot J."/>
            <person name="Rosling A."/>
        </authorList>
    </citation>
    <scope>NUCLEOTIDE SEQUENCE [LARGE SCALE GENOMIC DNA]</scope>
    <source>
        <strain evidence="1 2">120-4 pot B 10/14</strain>
    </source>
</reference>
<keyword evidence="2" id="KW-1185">Reference proteome</keyword>
<evidence type="ECO:0000313" key="1">
    <source>
        <dbReference type="EMBL" id="CAG8838702.1"/>
    </source>
</evidence>
<comment type="caution">
    <text evidence="1">The sequence shown here is derived from an EMBL/GenBank/DDBJ whole genome shotgun (WGS) entry which is preliminary data.</text>
</comment>
<name>A0ABN7WR86_GIGMA</name>
<accession>A0ABN7WR86</accession>
<feature type="non-terminal residue" evidence="1">
    <location>
        <position position="1"/>
    </location>
</feature>
<feature type="non-terminal residue" evidence="1">
    <location>
        <position position="117"/>
    </location>
</feature>
<organism evidence="1 2">
    <name type="scientific">Gigaspora margarita</name>
    <dbReference type="NCBI Taxonomy" id="4874"/>
    <lineage>
        <taxon>Eukaryota</taxon>
        <taxon>Fungi</taxon>
        <taxon>Fungi incertae sedis</taxon>
        <taxon>Mucoromycota</taxon>
        <taxon>Glomeromycotina</taxon>
        <taxon>Glomeromycetes</taxon>
        <taxon>Diversisporales</taxon>
        <taxon>Gigasporaceae</taxon>
        <taxon>Gigaspora</taxon>
    </lineage>
</organism>
<dbReference type="Proteomes" id="UP000789901">
    <property type="component" value="Unassembled WGS sequence"/>
</dbReference>
<protein>
    <submittedName>
        <fullName evidence="1">28471_t:CDS:1</fullName>
    </submittedName>
</protein>
<gene>
    <name evidence="1" type="ORF">GMARGA_LOCUS34108</name>
</gene>